<dbReference type="SUPFAM" id="SSF51905">
    <property type="entry name" value="FAD/NAD(P)-binding domain"/>
    <property type="match status" value="1"/>
</dbReference>
<dbReference type="Gene3D" id="3.50.50.60">
    <property type="entry name" value="FAD/NAD(P)-binding domain"/>
    <property type="match status" value="1"/>
</dbReference>
<dbReference type="PROSITE" id="PS51257">
    <property type="entry name" value="PROKAR_LIPOPROTEIN"/>
    <property type="match status" value="1"/>
</dbReference>
<feature type="domain" description="FAD-binding" evidence="5">
    <location>
        <begin position="8"/>
        <end position="337"/>
    </location>
</feature>
<dbReference type="InterPro" id="IPR002938">
    <property type="entry name" value="FAD-bd"/>
</dbReference>
<dbReference type="RefSeq" id="WP_030728395.1">
    <property type="nucleotide sequence ID" value="NZ_CP009922.3"/>
</dbReference>
<evidence type="ECO:0000313" key="6">
    <source>
        <dbReference type="EMBL" id="AKG44989.1"/>
    </source>
</evidence>
<dbReference type="EMBL" id="CP009922">
    <property type="protein sequence ID" value="AKG44989.1"/>
    <property type="molecule type" value="Genomic_DNA"/>
</dbReference>
<accession>A0A0F7FWK3</accession>
<evidence type="ECO:0000256" key="1">
    <source>
        <dbReference type="ARBA" id="ARBA00001974"/>
    </source>
</evidence>
<evidence type="ECO:0000256" key="2">
    <source>
        <dbReference type="ARBA" id="ARBA00022630"/>
    </source>
</evidence>
<feature type="region of interest" description="Disordered" evidence="4">
    <location>
        <begin position="403"/>
        <end position="434"/>
    </location>
</feature>
<keyword evidence="7" id="KW-1185">Reference proteome</keyword>
<dbReference type="InterPro" id="IPR036188">
    <property type="entry name" value="FAD/NAD-bd_sf"/>
</dbReference>
<gene>
    <name evidence="6" type="ORF">SXIM_36050</name>
</gene>
<evidence type="ECO:0000256" key="4">
    <source>
        <dbReference type="SAM" id="MobiDB-lite"/>
    </source>
</evidence>
<dbReference type="AlphaFoldDB" id="A0A0F7FWK3"/>
<dbReference type="HOGENOM" id="CLU_009665_20_1_11"/>
<keyword evidence="3" id="KW-0274">FAD</keyword>
<reference evidence="6" key="1">
    <citation type="submission" date="2019-08" db="EMBL/GenBank/DDBJ databases">
        <title>Complete genome sequence of a mangrove-derived Streptomyces xiamenensis.</title>
        <authorList>
            <person name="Xu J."/>
        </authorList>
    </citation>
    <scope>NUCLEOTIDE SEQUENCE</scope>
    <source>
        <strain evidence="6">318</strain>
    </source>
</reference>
<dbReference type="GO" id="GO:0016709">
    <property type="term" value="F:oxidoreductase activity, acting on paired donors, with incorporation or reduction of molecular oxygen, NAD(P)H as one donor, and incorporation of one atom of oxygen"/>
    <property type="evidence" value="ECO:0007669"/>
    <property type="project" value="UniProtKB-ARBA"/>
</dbReference>
<dbReference type="Gene3D" id="3.30.70.2450">
    <property type="match status" value="1"/>
</dbReference>
<dbReference type="STRING" id="408015.SXIM_36050"/>
<dbReference type="PANTHER" id="PTHR43004:SF19">
    <property type="entry name" value="BINDING MONOOXYGENASE, PUTATIVE (JCVI)-RELATED"/>
    <property type="match status" value="1"/>
</dbReference>
<dbReference type="GO" id="GO:0071949">
    <property type="term" value="F:FAD binding"/>
    <property type="evidence" value="ECO:0007669"/>
    <property type="project" value="InterPro"/>
</dbReference>
<dbReference type="Pfam" id="PF01494">
    <property type="entry name" value="FAD_binding_3"/>
    <property type="match status" value="1"/>
</dbReference>
<dbReference type="Gene3D" id="3.40.30.120">
    <property type="match status" value="1"/>
</dbReference>
<keyword evidence="2" id="KW-0285">Flavoprotein</keyword>
<evidence type="ECO:0000256" key="3">
    <source>
        <dbReference type="ARBA" id="ARBA00022827"/>
    </source>
</evidence>
<proteinExistence type="predicted"/>
<name>A0A0F7FWK3_9ACTN</name>
<dbReference type="KEGG" id="sxi:SXIM_36050"/>
<dbReference type="InterPro" id="IPR050641">
    <property type="entry name" value="RIFMO-like"/>
</dbReference>
<dbReference type="PRINTS" id="PR00420">
    <property type="entry name" value="RNGMNOXGNASE"/>
</dbReference>
<dbReference type="Proteomes" id="UP000034034">
    <property type="component" value="Chromosome"/>
</dbReference>
<dbReference type="PANTHER" id="PTHR43004">
    <property type="entry name" value="TRK SYSTEM POTASSIUM UPTAKE PROTEIN"/>
    <property type="match status" value="1"/>
</dbReference>
<evidence type="ECO:0000259" key="5">
    <source>
        <dbReference type="Pfam" id="PF01494"/>
    </source>
</evidence>
<protein>
    <submittedName>
        <fullName evidence="6">UbiI, 2-octaprenylphenol hydroxylase</fullName>
    </submittedName>
</protein>
<dbReference type="PATRIC" id="fig|408015.6.peg.3654"/>
<organism evidence="6 7">
    <name type="scientific">Streptomyces xiamenensis</name>
    <dbReference type="NCBI Taxonomy" id="408015"/>
    <lineage>
        <taxon>Bacteria</taxon>
        <taxon>Bacillati</taxon>
        <taxon>Actinomycetota</taxon>
        <taxon>Actinomycetes</taxon>
        <taxon>Kitasatosporales</taxon>
        <taxon>Streptomycetaceae</taxon>
        <taxon>Streptomyces</taxon>
    </lineage>
</organism>
<sequence length="501" mass="53045">MTRPGTAAPVVVVGAGPVGLLLACELRAAGVPVVLLERLARPMTESRAGQLSSLTAELLHERGFGALLDSAGHEPRAHFGGVGLDLSGLDSPFAGQWKVPQYRTEAALGERARERGATVLRETELTGLDAPEGDEGPLMCEVRDPGGVRRIAARYVVGCDGADSTVRRLAGFPVTATAATRELLRADVTGVRIRDRRFERLPGGLAVAATREGVTRVMMHAAGRPVTARTEPPRFDEVVRRWAEVTGEDISGGTPVWLDAFDNARGQADRYRRGRVLLAGDAAHWHLPIGGQALNTGLQDAVNLGWKLAATVNGWAAPGLLDSYHAERHPVAARVLTHVTAQELLLLGGAAAEPLLAVLTELTGLPGVHAQLAATAANLEDRYGRTCTRIAGRRLAHLRLRTGTGPLRTTGPRPVLVRLTPAAPGPDTPGPDTYGPDTDGLGRYGVPVEHAIDEDGSLPGITTLLLRPDGYVAWADDSEEDLDQAVATLLDAEGRKRNASL</sequence>
<dbReference type="Pfam" id="PF21274">
    <property type="entry name" value="Rng_hyd_C"/>
    <property type="match status" value="1"/>
</dbReference>
<feature type="compositionally biased region" description="Low complexity" evidence="4">
    <location>
        <begin position="403"/>
        <end position="414"/>
    </location>
</feature>
<evidence type="ECO:0000313" key="7">
    <source>
        <dbReference type="Proteomes" id="UP000034034"/>
    </source>
</evidence>
<comment type="cofactor">
    <cofactor evidence="1">
        <name>FAD</name>
        <dbReference type="ChEBI" id="CHEBI:57692"/>
    </cofactor>
</comment>